<dbReference type="Proteomes" id="UP001501057">
    <property type="component" value="Unassembled WGS sequence"/>
</dbReference>
<name>A0ABP4VJM8_9ACTN</name>
<keyword evidence="1" id="KW-0812">Transmembrane</keyword>
<proteinExistence type="predicted"/>
<reference evidence="3" key="1">
    <citation type="journal article" date="2019" name="Int. J. Syst. Evol. Microbiol.">
        <title>The Global Catalogue of Microorganisms (GCM) 10K type strain sequencing project: providing services to taxonomists for standard genome sequencing and annotation.</title>
        <authorList>
            <consortium name="The Broad Institute Genomics Platform"/>
            <consortium name="The Broad Institute Genome Sequencing Center for Infectious Disease"/>
            <person name="Wu L."/>
            <person name="Ma J."/>
        </authorList>
    </citation>
    <scope>NUCLEOTIDE SEQUENCE [LARGE SCALE GENOMIC DNA]</scope>
    <source>
        <strain evidence="3">JCM 13518</strain>
    </source>
</reference>
<accession>A0ABP4VJM8</accession>
<feature type="transmembrane region" description="Helical" evidence="1">
    <location>
        <begin position="107"/>
        <end position="131"/>
    </location>
</feature>
<keyword evidence="1" id="KW-1133">Transmembrane helix</keyword>
<evidence type="ECO:0008006" key="4">
    <source>
        <dbReference type="Google" id="ProtNLM"/>
    </source>
</evidence>
<evidence type="ECO:0000313" key="3">
    <source>
        <dbReference type="Proteomes" id="UP001501057"/>
    </source>
</evidence>
<keyword evidence="1" id="KW-0472">Membrane</keyword>
<protein>
    <recommendedName>
        <fullName evidence="4">DedA family protein</fullName>
    </recommendedName>
</protein>
<gene>
    <name evidence="2" type="ORF">GCM10009710_04680</name>
</gene>
<comment type="caution">
    <text evidence="2">The sequence shown here is derived from an EMBL/GenBank/DDBJ whole genome shotgun (WGS) entry which is preliminary data.</text>
</comment>
<keyword evidence="3" id="KW-1185">Reference proteome</keyword>
<sequence length="162" mass="16750">MIGDVLVLTAFVYGIGSAIIPILNAEAYVAATALVLGNVDIVIMVVAVSVGTTVGKVVLFRGARAGRDVARKKQKSARERPDPGRVRIALRALADVLIGWLEHPWRAVATVFVSSLVGIPPLLAVAVVAGASTMRTDVFAAAVFVGRAGRFALIAGAAHGLV</sequence>
<evidence type="ECO:0000313" key="2">
    <source>
        <dbReference type="EMBL" id="GAA1727084.1"/>
    </source>
</evidence>
<feature type="transmembrane region" description="Helical" evidence="1">
    <location>
        <begin position="41"/>
        <end position="63"/>
    </location>
</feature>
<feature type="transmembrane region" description="Helical" evidence="1">
    <location>
        <begin position="138"/>
        <end position="161"/>
    </location>
</feature>
<organism evidence="2 3">
    <name type="scientific">Aeromicrobium alkaliterrae</name>
    <dbReference type="NCBI Taxonomy" id="302168"/>
    <lineage>
        <taxon>Bacteria</taxon>
        <taxon>Bacillati</taxon>
        <taxon>Actinomycetota</taxon>
        <taxon>Actinomycetes</taxon>
        <taxon>Propionibacteriales</taxon>
        <taxon>Nocardioidaceae</taxon>
        <taxon>Aeromicrobium</taxon>
    </lineage>
</organism>
<dbReference type="RefSeq" id="WP_344197327.1">
    <property type="nucleotide sequence ID" value="NZ_BAAAME010000002.1"/>
</dbReference>
<dbReference type="EMBL" id="BAAAME010000002">
    <property type="protein sequence ID" value="GAA1727084.1"/>
    <property type="molecule type" value="Genomic_DNA"/>
</dbReference>
<evidence type="ECO:0000256" key="1">
    <source>
        <dbReference type="SAM" id="Phobius"/>
    </source>
</evidence>